<protein>
    <recommendedName>
        <fullName evidence="17">ABC-type oligopeptide transporter ABCB9</fullName>
        <ecNumber evidence="16">7.4.2.6</ecNumber>
    </recommendedName>
    <alternativeName>
        <fullName evidence="20">ATP-binding cassette sub-family B member 9</fullName>
    </alternativeName>
    <alternativeName>
        <fullName evidence="19">ATP-binding cassette transporter 9</fullName>
    </alternativeName>
    <alternativeName>
        <fullName evidence="18">TAP-like protein</fullName>
    </alternativeName>
</protein>
<dbReference type="GO" id="GO:0016887">
    <property type="term" value="F:ATP hydrolysis activity"/>
    <property type="evidence" value="ECO:0007669"/>
    <property type="project" value="InterPro"/>
</dbReference>
<feature type="transmembrane region" description="Helical" evidence="22">
    <location>
        <begin position="82"/>
        <end position="102"/>
    </location>
</feature>
<feature type="domain" description="ABC transmembrane type-1" evidence="24">
    <location>
        <begin position="203"/>
        <end position="472"/>
    </location>
</feature>
<reference evidence="25" key="4">
    <citation type="submission" date="2025-09" db="UniProtKB">
        <authorList>
            <consortium name="Ensembl"/>
        </authorList>
    </citation>
    <scope>IDENTIFICATION</scope>
</reference>
<dbReference type="Pfam" id="PF00664">
    <property type="entry name" value="ABC_membrane"/>
    <property type="match status" value="1"/>
</dbReference>
<comment type="subcellular location">
    <subcellularLocation>
        <location evidence="1">Lysosome membrane</location>
        <topology evidence="1">Multi-pass membrane protein</topology>
    </subcellularLocation>
</comment>
<evidence type="ECO:0000256" key="11">
    <source>
        <dbReference type="ARBA" id="ARBA00023136"/>
    </source>
</evidence>
<comment type="subunit">
    <text evidence="15">Homodimer. Interacts (via TMD0 region) with LAMP1; this interaction strongly stabilizes ABCB9 and protects ABCB9 against lysosomal degradation. Interacts (via TMD0 region) with LAMP2 (isoform LAMP-2B). Interacts (via TMD0) with YIF1B; this interaction allows (but is not essential) the ER-to-Golgi trafficking and strongly depends on a salt bridge within TMD0.</text>
</comment>
<evidence type="ECO:0000256" key="13">
    <source>
        <dbReference type="ARBA" id="ARBA00052205"/>
    </source>
</evidence>
<dbReference type="InterPro" id="IPR003593">
    <property type="entry name" value="AAA+_ATPase"/>
</dbReference>
<feature type="compositionally biased region" description="Low complexity" evidence="21">
    <location>
        <begin position="809"/>
        <end position="827"/>
    </location>
</feature>
<evidence type="ECO:0000256" key="7">
    <source>
        <dbReference type="ARBA" id="ARBA00022856"/>
    </source>
</evidence>
<dbReference type="GO" id="GO:0015031">
    <property type="term" value="P:protein transport"/>
    <property type="evidence" value="ECO:0007669"/>
    <property type="project" value="UniProtKB-KW"/>
</dbReference>
<evidence type="ECO:0000256" key="1">
    <source>
        <dbReference type="ARBA" id="ARBA00004155"/>
    </source>
</evidence>
<evidence type="ECO:0000256" key="17">
    <source>
        <dbReference type="ARBA" id="ARBA00068474"/>
    </source>
</evidence>
<dbReference type="GO" id="GO:0005765">
    <property type="term" value="C:lysosomal membrane"/>
    <property type="evidence" value="ECO:0007669"/>
    <property type="project" value="UniProtKB-SubCell"/>
</dbReference>
<comment type="function">
    <text evidence="14">ATP-dependent low-affinity peptide transporter which translocates a broad spectrum of peptides from the cytosol to the lysosomal lumen for degradation. Displays a broad peptide length specificity from 6-mer up to at least 59-mer peptides with an optimum of 23-mers. Binds and transports smaller and larger peptides with the same affinity. Favors positively charged, aromatic or hydrophobic residues in the N- and C-terminal positions whereas negatively charged residues as well as asparagine and methionine are not favored.</text>
</comment>
<proteinExistence type="inferred from homology"/>
<keyword evidence="5" id="KW-0547">Nucleotide-binding</keyword>
<feature type="domain" description="ABC transporter" evidence="23">
    <location>
        <begin position="545"/>
        <end position="781"/>
    </location>
</feature>
<keyword evidence="11 22" id="KW-0472">Membrane</keyword>
<evidence type="ECO:0000313" key="25">
    <source>
        <dbReference type="Ensembl" id="ENSACLP00000073828.1"/>
    </source>
</evidence>
<dbReference type="Ensembl" id="ENSACLT00000093077.1">
    <property type="protein sequence ID" value="ENSACLP00000073828.1"/>
    <property type="gene ID" value="ENSACLG00000005433.2"/>
</dbReference>
<gene>
    <name evidence="25" type="primary">ABCB9</name>
</gene>
<dbReference type="AlphaFoldDB" id="A0AAX7UUR3"/>
<evidence type="ECO:0000256" key="16">
    <source>
        <dbReference type="ARBA" id="ARBA00066336"/>
    </source>
</evidence>
<keyword evidence="8" id="KW-0653">Protein transport</keyword>
<dbReference type="PANTHER" id="PTHR43394">
    <property type="entry name" value="ATP-DEPENDENT PERMEASE MDL1, MITOCHONDRIAL"/>
    <property type="match status" value="1"/>
</dbReference>
<dbReference type="EC" id="7.4.2.6" evidence="16"/>
<dbReference type="GO" id="GO:0015421">
    <property type="term" value="F:ABC-type oligopeptide transporter activity"/>
    <property type="evidence" value="ECO:0007669"/>
    <property type="project" value="UniProtKB-EC"/>
</dbReference>
<keyword evidence="10 22" id="KW-1133">Transmembrane helix</keyword>
<dbReference type="Proteomes" id="UP000265100">
    <property type="component" value="Chromosome 12"/>
</dbReference>
<dbReference type="GeneTree" id="ENSGT00940000155431"/>
<evidence type="ECO:0000256" key="21">
    <source>
        <dbReference type="SAM" id="MobiDB-lite"/>
    </source>
</evidence>
<dbReference type="PROSITE" id="PS50893">
    <property type="entry name" value="ABC_TRANSPORTER_2"/>
    <property type="match status" value="1"/>
</dbReference>
<dbReference type="Pfam" id="PF00005">
    <property type="entry name" value="ABC_tran"/>
    <property type="match status" value="1"/>
</dbReference>
<dbReference type="GeneID" id="113033233"/>
<dbReference type="GO" id="GO:0005524">
    <property type="term" value="F:ATP binding"/>
    <property type="evidence" value="ECO:0007669"/>
    <property type="project" value="UniProtKB-KW"/>
</dbReference>
<evidence type="ECO:0000256" key="9">
    <source>
        <dbReference type="ARBA" id="ARBA00022967"/>
    </source>
</evidence>
<feature type="transmembrane region" description="Helical" evidence="22">
    <location>
        <begin position="50"/>
        <end position="70"/>
    </location>
</feature>
<comment type="similarity">
    <text evidence="2">Belongs to the ABC transporter superfamily. ABCB family. MHC peptide exporter (TC 3.A.1.209) subfamily.</text>
</comment>
<evidence type="ECO:0000256" key="3">
    <source>
        <dbReference type="ARBA" id="ARBA00022448"/>
    </source>
</evidence>
<evidence type="ECO:0000256" key="2">
    <source>
        <dbReference type="ARBA" id="ARBA00006493"/>
    </source>
</evidence>
<dbReference type="InterPro" id="IPR017871">
    <property type="entry name" value="ABC_transporter-like_CS"/>
</dbReference>
<evidence type="ECO:0000256" key="10">
    <source>
        <dbReference type="ARBA" id="ARBA00022989"/>
    </source>
</evidence>
<dbReference type="Gene3D" id="1.20.1560.10">
    <property type="entry name" value="ABC transporter type 1, transmembrane domain"/>
    <property type="match status" value="1"/>
</dbReference>
<dbReference type="PANTHER" id="PTHR43394:SF21">
    <property type="entry name" value="ATP BINDING CASSETTE SUBFAMILY B MEMBER 9"/>
    <property type="match status" value="1"/>
</dbReference>
<evidence type="ECO:0000256" key="12">
    <source>
        <dbReference type="ARBA" id="ARBA00023228"/>
    </source>
</evidence>
<feature type="transmembrane region" description="Helical" evidence="22">
    <location>
        <begin position="114"/>
        <end position="136"/>
    </location>
</feature>
<feature type="transmembrane region" description="Helical" evidence="22">
    <location>
        <begin position="200"/>
        <end position="222"/>
    </location>
</feature>
<dbReference type="RefSeq" id="XP_026042578.1">
    <property type="nucleotide sequence ID" value="XM_026186793.1"/>
</dbReference>
<keyword evidence="6" id="KW-0067">ATP-binding</keyword>
<evidence type="ECO:0000259" key="24">
    <source>
        <dbReference type="PROSITE" id="PS50929"/>
    </source>
</evidence>
<evidence type="ECO:0000256" key="20">
    <source>
        <dbReference type="ARBA" id="ARBA00084061"/>
    </source>
</evidence>
<keyword evidence="26" id="KW-1185">Reference proteome</keyword>
<evidence type="ECO:0000256" key="22">
    <source>
        <dbReference type="SAM" id="Phobius"/>
    </source>
</evidence>
<keyword evidence="4 22" id="KW-0812">Transmembrane</keyword>
<dbReference type="CDD" id="cd03249">
    <property type="entry name" value="ABC_MTABC3_MDL1_MDL2"/>
    <property type="match status" value="1"/>
</dbReference>
<keyword evidence="12" id="KW-0458">Lysosome</keyword>
<dbReference type="InterPro" id="IPR036640">
    <property type="entry name" value="ABC1_TM_sf"/>
</dbReference>
<keyword evidence="7" id="KW-0571">Peptide transport</keyword>
<dbReference type="PIRSF" id="PIRSF002773">
    <property type="entry name" value="ABC_prm/ATPase_B"/>
    <property type="match status" value="1"/>
</dbReference>
<evidence type="ECO:0000256" key="18">
    <source>
        <dbReference type="ARBA" id="ARBA00079330"/>
    </source>
</evidence>
<evidence type="ECO:0000256" key="14">
    <source>
        <dbReference type="ARBA" id="ARBA00055204"/>
    </source>
</evidence>
<dbReference type="InterPro" id="IPR039421">
    <property type="entry name" value="Type_1_exporter"/>
</dbReference>
<organism evidence="25 26">
    <name type="scientific">Astatotilapia calliptera</name>
    <name type="common">Eastern happy</name>
    <name type="synonym">Chromis callipterus</name>
    <dbReference type="NCBI Taxonomy" id="8154"/>
    <lineage>
        <taxon>Eukaryota</taxon>
        <taxon>Metazoa</taxon>
        <taxon>Chordata</taxon>
        <taxon>Craniata</taxon>
        <taxon>Vertebrata</taxon>
        <taxon>Euteleostomi</taxon>
        <taxon>Actinopterygii</taxon>
        <taxon>Neopterygii</taxon>
        <taxon>Teleostei</taxon>
        <taxon>Neoteleostei</taxon>
        <taxon>Acanthomorphata</taxon>
        <taxon>Ovalentaria</taxon>
        <taxon>Cichlomorphae</taxon>
        <taxon>Cichliformes</taxon>
        <taxon>Cichlidae</taxon>
        <taxon>African cichlids</taxon>
        <taxon>Pseudocrenilabrinae</taxon>
        <taxon>Haplochromini</taxon>
        <taxon>Astatotilapia</taxon>
    </lineage>
</organism>
<keyword evidence="9" id="KW-1278">Translocase</keyword>
<comment type="catalytic activity">
    <reaction evidence="13">
        <text>a [oligopeptide](in) + ATP + H2O = a [oligopeptide](out) + ADP + phosphate + H(+)</text>
        <dbReference type="Rhea" id="RHEA:14429"/>
        <dbReference type="Rhea" id="RHEA-COMP:10531"/>
        <dbReference type="ChEBI" id="CHEBI:15377"/>
        <dbReference type="ChEBI" id="CHEBI:15378"/>
        <dbReference type="ChEBI" id="CHEBI:30616"/>
        <dbReference type="ChEBI" id="CHEBI:43474"/>
        <dbReference type="ChEBI" id="CHEBI:83228"/>
        <dbReference type="ChEBI" id="CHEBI:456216"/>
        <dbReference type="EC" id="7.4.2.6"/>
    </reaction>
    <physiologicalReaction direction="left-to-right" evidence="13">
        <dbReference type="Rhea" id="RHEA:14430"/>
    </physiologicalReaction>
</comment>
<dbReference type="SUPFAM" id="SSF90123">
    <property type="entry name" value="ABC transporter transmembrane region"/>
    <property type="match status" value="1"/>
</dbReference>
<accession>A0AAX7UUR3</accession>
<keyword evidence="3" id="KW-0813">Transport</keyword>
<reference evidence="25 26" key="1">
    <citation type="submission" date="2018-05" db="EMBL/GenBank/DDBJ databases">
        <authorList>
            <person name="Datahose"/>
        </authorList>
    </citation>
    <scope>NUCLEOTIDE SEQUENCE</scope>
</reference>
<evidence type="ECO:0000256" key="5">
    <source>
        <dbReference type="ARBA" id="ARBA00022741"/>
    </source>
</evidence>
<evidence type="ECO:0000259" key="23">
    <source>
        <dbReference type="PROSITE" id="PS50893"/>
    </source>
</evidence>
<evidence type="ECO:0000256" key="19">
    <source>
        <dbReference type="ARBA" id="ARBA00083142"/>
    </source>
</evidence>
<dbReference type="Gene3D" id="3.40.50.300">
    <property type="entry name" value="P-loop containing nucleotide triphosphate hydrolases"/>
    <property type="match status" value="1"/>
</dbReference>
<reference evidence="26" key="2">
    <citation type="submission" date="2023-03" db="EMBL/GenBank/DDBJ databases">
        <authorList>
            <consortium name="Wellcome Sanger Institute Data Sharing"/>
        </authorList>
    </citation>
    <scope>NUCLEOTIDE SEQUENCE [LARGE SCALE GENOMIC DNA]</scope>
</reference>
<evidence type="ECO:0000256" key="8">
    <source>
        <dbReference type="ARBA" id="ARBA00022927"/>
    </source>
</evidence>
<feature type="region of interest" description="Disordered" evidence="21">
    <location>
        <begin position="789"/>
        <end position="827"/>
    </location>
</feature>
<name>A0AAX7UUR3_ASTCA</name>
<dbReference type="InterPro" id="IPR003439">
    <property type="entry name" value="ABC_transporter-like_ATP-bd"/>
</dbReference>
<evidence type="ECO:0000313" key="26">
    <source>
        <dbReference type="Proteomes" id="UP000265100"/>
    </source>
</evidence>
<evidence type="ECO:0000256" key="4">
    <source>
        <dbReference type="ARBA" id="ARBA00022692"/>
    </source>
</evidence>
<sequence length="827" mass="90795">MGINVAVGCIVSYVLLDVVTTTVLYAHGSQLSTFTEDALNFNILQSALDIWGTVLLRASLLLGASLGVTWNKVDGPQRVAKSTSLILLICLIVITYTLAKLLMLTEVSISHQPWLLSLICWTCASSLGVMLLWRWLGKEPESESSSSGRGTRGREDTEKLVETVGEEEQELGSERKKEKDSSSGATLGRLLSYCKKDAELLSVAVLFLIISAVCEAFIPYYYGKAIDSIVVHQSMEYFAKPVIILAALALASSLAIGVRGGVFTLTLARLNLRLRNHLFRTLMRQEIAFFDDNHTGDILSRLSADTTQVSDLISQNVNIFLRSVIKGVGFFIFMFGMSWKLTLVTIMGFPFIGLVSKLYGEYYKNLTKKVQTTLAEANKVAEETISAMRTVRSFANENGEADSYYAKLLVMFQLNKKQALAYACYMWSSCISELALELAILYYGGHLVITNQMSSGALISFFIYMLELGECLEVFHLSFSTGRLFSVLKTWHRIHVVFTLQSIASVYTGLMQGVGAAEKVFEYLDRKPKHPSDGTEAPETCAGLVEFKDVTFAYPTRPETDILKGVSFLLRPGEVTALVGPSGSGKSSCVNLLENFYLPQQGQVLLDGKPVQSFQHDYLHSKVALVGQEPVLFARTVEENITYGLTDVPREAVLQAATKANAHDFITTLPKGYETSVGEKGTQLSGGQKQRVAIARALIRNPRVLVLDEATSALDAESEHIVQQALNNVLRDHTVLVIAHRLSTVEKADNIIVIDRGHVAEQGSHSELMASGGLYSKLVQRQVLGIETGEEDLHSPQNASCKSGGGQQWRGRSSSGSLSESECSVRY</sequence>
<dbReference type="InterPro" id="IPR027417">
    <property type="entry name" value="P-loop_NTPase"/>
</dbReference>
<feature type="transmembrane region" description="Helical" evidence="22">
    <location>
        <begin position="242"/>
        <end position="268"/>
    </location>
</feature>
<dbReference type="FunFam" id="1.20.1560.10:FF:000031">
    <property type="entry name" value="ATP-binding cassette sub-family B member 9"/>
    <property type="match status" value="1"/>
</dbReference>
<dbReference type="InterPro" id="IPR011527">
    <property type="entry name" value="ABC1_TM_dom"/>
</dbReference>
<evidence type="ECO:0000256" key="6">
    <source>
        <dbReference type="ARBA" id="ARBA00022840"/>
    </source>
</evidence>
<dbReference type="SUPFAM" id="SSF52540">
    <property type="entry name" value="P-loop containing nucleoside triphosphate hydrolases"/>
    <property type="match status" value="1"/>
</dbReference>
<dbReference type="PROSITE" id="PS50929">
    <property type="entry name" value="ABC_TM1F"/>
    <property type="match status" value="1"/>
</dbReference>
<evidence type="ECO:0000256" key="15">
    <source>
        <dbReference type="ARBA" id="ARBA00062472"/>
    </source>
</evidence>
<reference evidence="25" key="3">
    <citation type="submission" date="2025-08" db="UniProtKB">
        <authorList>
            <consortium name="Ensembl"/>
        </authorList>
    </citation>
    <scope>IDENTIFICATION</scope>
</reference>
<dbReference type="PROSITE" id="PS00211">
    <property type="entry name" value="ABC_TRANSPORTER_1"/>
    <property type="match status" value="1"/>
</dbReference>
<dbReference type="FunFam" id="3.40.50.300:FF:000140">
    <property type="entry name" value="Lipid A export ATP-binding/permease protein MsbA"/>
    <property type="match status" value="1"/>
</dbReference>
<dbReference type="SMART" id="SM00382">
    <property type="entry name" value="AAA"/>
    <property type="match status" value="1"/>
</dbReference>